<sequence>MPPPRHHPLASFFSVSRCSVTTRVFIQDIGIMTMQQGERSVLCISPEYGYGKYGKPPSIPANATLTYDVELLDWTDPPVMSQMSVAMFGFSLVLGIMAWSGLQS</sequence>
<dbReference type="EMBL" id="HBIV01014372">
    <property type="protein sequence ID" value="CAE0658961.1"/>
    <property type="molecule type" value="Transcribed_RNA"/>
</dbReference>
<keyword evidence="6" id="KW-1133">Transmembrane helix</keyword>
<evidence type="ECO:0000256" key="2">
    <source>
        <dbReference type="ARBA" id="ARBA00013194"/>
    </source>
</evidence>
<evidence type="ECO:0000256" key="5">
    <source>
        <dbReference type="PROSITE-ProRule" id="PRU00277"/>
    </source>
</evidence>
<organism evidence="8">
    <name type="scientific">Lotharella globosa</name>
    <dbReference type="NCBI Taxonomy" id="91324"/>
    <lineage>
        <taxon>Eukaryota</taxon>
        <taxon>Sar</taxon>
        <taxon>Rhizaria</taxon>
        <taxon>Cercozoa</taxon>
        <taxon>Chlorarachniophyceae</taxon>
        <taxon>Lotharella</taxon>
    </lineage>
</organism>
<evidence type="ECO:0000259" key="7">
    <source>
        <dbReference type="PROSITE" id="PS50059"/>
    </source>
</evidence>
<keyword evidence="6" id="KW-0812">Transmembrane</keyword>
<evidence type="ECO:0000313" key="8">
    <source>
        <dbReference type="EMBL" id="CAE0658961.1"/>
    </source>
</evidence>
<reference evidence="8" key="1">
    <citation type="submission" date="2021-01" db="EMBL/GenBank/DDBJ databases">
        <authorList>
            <person name="Corre E."/>
            <person name="Pelletier E."/>
            <person name="Niang G."/>
            <person name="Scheremetjew M."/>
            <person name="Finn R."/>
            <person name="Kale V."/>
            <person name="Holt S."/>
            <person name="Cochrane G."/>
            <person name="Meng A."/>
            <person name="Brown T."/>
            <person name="Cohen L."/>
        </authorList>
    </citation>
    <scope>NUCLEOTIDE SEQUENCE</scope>
    <source>
        <strain evidence="8">CCCM811</strain>
    </source>
</reference>
<name>A0A7S4DMV7_9EUKA</name>
<dbReference type="SUPFAM" id="SSF54534">
    <property type="entry name" value="FKBP-like"/>
    <property type="match status" value="1"/>
</dbReference>
<accession>A0A7S4DMV7</accession>
<keyword evidence="4 5" id="KW-0413">Isomerase</keyword>
<comment type="catalytic activity">
    <reaction evidence="1 5">
        <text>[protein]-peptidylproline (omega=180) = [protein]-peptidylproline (omega=0)</text>
        <dbReference type="Rhea" id="RHEA:16237"/>
        <dbReference type="Rhea" id="RHEA-COMP:10747"/>
        <dbReference type="Rhea" id="RHEA-COMP:10748"/>
        <dbReference type="ChEBI" id="CHEBI:83833"/>
        <dbReference type="ChEBI" id="CHEBI:83834"/>
        <dbReference type="EC" id="5.2.1.8"/>
    </reaction>
</comment>
<gene>
    <name evidence="8" type="ORF">LGLO00237_LOCUS10534</name>
</gene>
<dbReference type="EC" id="5.2.1.8" evidence="2 5"/>
<evidence type="ECO:0000256" key="1">
    <source>
        <dbReference type="ARBA" id="ARBA00000971"/>
    </source>
</evidence>
<proteinExistence type="predicted"/>
<dbReference type="AlphaFoldDB" id="A0A7S4DMV7"/>
<dbReference type="PANTHER" id="PTHR10516">
    <property type="entry name" value="PEPTIDYL-PROLYL CIS-TRANS ISOMERASE"/>
    <property type="match status" value="1"/>
</dbReference>
<dbReference type="Gene3D" id="3.10.50.40">
    <property type="match status" value="1"/>
</dbReference>
<feature type="domain" description="PPIase FKBP-type" evidence="7">
    <location>
        <begin position="28"/>
        <end position="75"/>
    </location>
</feature>
<dbReference type="InterPro" id="IPR001179">
    <property type="entry name" value="PPIase_FKBP_dom"/>
</dbReference>
<evidence type="ECO:0000256" key="3">
    <source>
        <dbReference type="ARBA" id="ARBA00023110"/>
    </source>
</evidence>
<feature type="transmembrane region" description="Helical" evidence="6">
    <location>
        <begin position="79"/>
        <end position="102"/>
    </location>
</feature>
<evidence type="ECO:0000256" key="6">
    <source>
        <dbReference type="SAM" id="Phobius"/>
    </source>
</evidence>
<keyword evidence="6" id="KW-0472">Membrane</keyword>
<dbReference type="Pfam" id="PF00254">
    <property type="entry name" value="FKBP_C"/>
    <property type="match status" value="1"/>
</dbReference>
<dbReference type="GO" id="GO:0003755">
    <property type="term" value="F:peptidyl-prolyl cis-trans isomerase activity"/>
    <property type="evidence" value="ECO:0007669"/>
    <property type="project" value="UniProtKB-KW"/>
</dbReference>
<keyword evidence="3 5" id="KW-0697">Rotamase</keyword>
<dbReference type="InterPro" id="IPR050689">
    <property type="entry name" value="FKBP-type_PPIase"/>
</dbReference>
<dbReference type="PANTHER" id="PTHR10516:SF443">
    <property type="entry name" value="FK506-BINDING PROTEIN 59-RELATED"/>
    <property type="match status" value="1"/>
</dbReference>
<dbReference type="InterPro" id="IPR046357">
    <property type="entry name" value="PPIase_dom_sf"/>
</dbReference>
<dbReference type="GO" id="GO:0005737">
    <property type="term" value="C:cytoplasm"/>
    <property type="evidence" value="ECO:0007669"/>
    <property type="project" value="TreeGrafter"/>
</dbReference>
<protein>
    <recommendedName>
        <fullName evidence="2 5">peptidylprolyl isomerase</fullName>
        <ecNumber evidence="2 5">5.2.1.8</ecNumber>
    </recommendedName>
</protein>
<evidence type="ECO:0000256" key="4">
    <source>
        <dbReference type="ARBA" id="ARBA00023235"/>
    </source>
</evidence>
<dbReference type="PROSITE" id="PS50059">
    <property type="entry name" value="FKBP_PPIASE"/>
    <property type="match status" value="1"/>
</dbReference>